<dbReference type="Pfam" id="PF00622">
    <property type="entry name" value="SPRY"/>
    <property type="match status" value="1"/>
</dbReference>
<dbReference type="InterPro" id="IPR013783">
    <property type="entry name" value="Ig-like_fold"/>
</dbReference>
<dbReference type="GO" id="GO:0005737">
    <property type="term" value="C:cytoplasm"/>
    <property type="evidence" value="ECO:0007669"/>
    <property type="project" value="UniProtKB-ARBA"/>
</dbReference>
<evidence type="ECO:0000256" key="1">
    <source>
        <dbReference type="ARBA" id="ARBA00004479"/>
    </source>
</evidence>
<dbReference type="PRINTS" id="PR01407">
    <property type="entry name" value="BUTYPHLNCDUF"/>
</dbReference>
<dbReference type="Gene3D" id="2.60.40.10">
    <property type="entry name" value="Immunoglobulins"/>
    <property type="match status" value="2"/>
</dbReference>
<dbReference type="PROSITE" id="PS50835">
    <property type="entry name" value="IG_LIKE"/>
    <property type="match status" value="2"/>
</dbReference>
<evidence type="ECO:0000256" key="3">
    <source>
        <dbReference type="ARBA" id="ARBA00022692"/>
    </source>
</evidence>
<dbReference type="InterPro" id="IPR003599">
    <property type="entry name" value="Ig_sub"/>
</dbReference>
<dbReference type="Pfam" id="PF07686">
    <property type="entry name" value="V-set"/>
    <property type="match status" value="1"/>
</dbReference>
<dbReference type="InterPro" id="IPR013320">
    <property type="entry name" value="ConA-like_dom_sf"/>
</dbReference>
<evidence type="ECO:0000256" key="12">
    <source>
        <dbReference type="SAM" id="Phobius"/>
    </source>
</evidence>
<evidence type="ECO:0000256" key="7">
    <source>
        <dbReference type="ARBA" id="ARBA00022833"/>
    </source>
</evidence>
<feature type="transmembrane region" description="Helical" evidence="12">
    <location>
        <begin position="248"/>
        <end position="269"/>
    </location>
</feature>
<dbReference type="InterPro" id="IPR001870">
    <property type="entry name" value="B30.2/SPRY"/>
</dbReference>
<evidence type="ECO:0000256" key="4">
    <source>
        <dbReference type="ARBA" id="ARBA00022723"/>
    </source>
</evidence>
<organism evidence="16">
    <name type="scientific">Equus caballus</name>
    <name type="common">Horse</name>
    <dbReference type="NCBI Taxonomy" id="9796"/>
    <lineage>
        <taxon>Eukaryota</taxon>
        <taxon>Metazoa</taxon>
        <taxon>Chordata</taxon>
        <taxon>Craniata</taxon>
        <taxon>Vertebrata</taxon>
        <taxon>Euteleostomi</taxon>
        <taxon>Mammalia</taxon>
        <taxon>Eutheria</taxon>
        <taxon>Laurasiatheria</taxon>
        <taxon>Perissodactyla</taxon>
        <taxon>Equidae</taxon>
        <taxon>Equus</taxon>
    </lineage>
</organism>
<dbReference type="InterPro" id="IPR053896">
    <property type="entry name" value="BTN3A2-like_Ig-C"/>
</dbReference>
<dbReference type="SUPFAM" id="SSF49899">
    <property type="entry name" value="Concanavalin A-like lectins/glucanases"/>
    <property type="match status" value="1"/>
</dbReference>
<feature type="coiled-coil region" evidence="11">
    <location>
        <begin position="268"/>
        <end position="305"/>
    </location>
</feature>
<evidence type="ECO:0000256" key="13">
    <source>
        <dbReference type="SAM" id="SignalP"/>
    </source>
</evidence>
<dbReference type="InterPro" id="IPR003879">
    <property type="entry name" value="Butyrophylin_SPRY"/>
</dbReference>
<dbReference type="InterPro" id="IPR043136">
    <property type="entry name" value="B30.2/SPRY_sf"/>
</dbReference>
<dbReference type="InterPro" id="IPR006574">
    <property type="entry name" value="PRY"/>
</dbReference>
<dbReference type="GO" id="GO:0016020">
    <property type="term" value="C:membrane"/>
    <property type="evidence" value="ECO:0007669"/>
    <property type="project" value="UniProtKB-SubCell"/>
</dbReference>
<protein>
    <submittedName>
        <fullName evidence="16">Butyrophilinfamilymember</fullName>
    </submittedName>
</protein>
<evidence type="ECO:0000256" key="6">
    <source>
        <dbReference type="ARBA" id="ARBA00022771"/>
    </source>
</evidence>
<evidence type="ECO:0000256" key="9">
    <source>
        <dbReference type="ARBA" id="ARBA00023136"/>
    </source>
</evidence>
<evidence type="ECO:0000256" key="2">
    <source>
        <dbReference type="ARBA" id="ARBA00007591"/>
    </source>
</evidence>
<dbReference type="PROSITE" id="PS50188">
    <property type="entry name" value="B302_SPRY"/>
    <property type="match status" value="1"/>
</dbReference>
<dbReference type="SMART" id="SM00406">
    <property type="entry name" value="IGv"/>
    <property type="match status" value="1"/>
</dbReference>
<proteinExistence type="inferred from homology"/>
<dbReference type="PANTHER" id="PTHR24100:SF67">
    <property type="entry name" value="BUTYROPHILIN SUBFAMILY 1 MEMBER A1"/>
    <property type="match status" value="1"/>
</dbReference>
<dbReference type="CDD" id="cd13733">
    <property type="entry name" value="SPRY_PRY_C-I_1"/>
    <property type="match status" value="1"/>
</dbReference>
<dbReference type="FunFam" id="2.60.40.10:FF:000088">
    <property type="entry name" value="Butyrophilin subfamily 1 member A1"/>
    <property type="match status" value="1"/>
</dbReference>
<reference evidence="16" key="1">
    <citation type="submission" date="2017-02" db="EMBL/GenBank/DDBJ databases">
        <title>Genomic structure of the horse major histocompatibility complex class II region resolved using PacBio long-read sequencing technology.</title>
        <authorList>
            <person name="Viluma A."/>
            <person name="Mikko S."/>
            <person name="Hahn D."/>
            <person name="Skow L."/>
            <person name="Andersson G."/>
            <person name="Bergsrom T.F."/>
        </authorList>
    </citation>
    <scope>NUCLEOTIDE SEQUENCE</scope>
</reference>
<dbReference type="GO" id="GO:0008270">
    <property type="term" value="F:zinc ion binding"/>
    <property type="evidence" value="ECO:0007669"/>
    <property type="project" value="UniProtKB-KW"/>
</dbReference>
<accession>A0A1W1GCG4</accession>
<dbReference type="FunFam" id="2.60.120.920:FF:000040">
    <property type="entry name" value="Ret finger protein-like 4A"/>
    <property type="match status" value="1"/>
</dbReference>
<dbReference type="OrthoDB" id="8901134at2759"/>
<dbReference type="SUPFAM" id="SSF48726">
    <property type="entry name" value="Immunoglobulin"/>
    <property type="match status" value="2"/>
</dbReference>
<dbReference type="AlphaFoldDB" id="A0A1W1GCG4"/>
<dbReference type="InterPro" id="IPR007110">
    <property type="entry name" value="Ig-like_dom"/>
</dbReference>
<dbReference type="SMART" id="SM00409">
    <property type="entry name" value="IG"/>
    <property type="match status" value="1"/>
</dbReference>
<comment type="subcellular location">
    <subcellularLocation>
        <location evidence="1">Membrane</location>
        <topology evidence="1">Single-pass type I membrane protein</topology>
    </subcellularLocation>
</comment>
<dbReference type="SMART" id="SM00589">
    <property type="entry name" value="PRY"/>
    <property type="match status" value="1"/>
</dbReference>
<dbReference type="EMBL" id="LT745777">
    <property type="protein sequence ID" value="SJX51221.1"/>
    <property type="molecule type" value="Genomic_DNA"/>
</dbReference>
<feature type="signal peptide" evidence="13">
    <location>
        <begin position="1"/>
        <end position="28"/>
    </location>
</feature>
<name>A0A1W1GCG4_HORSE</name>
<sequence length="545" mass="61538">MVGSLHFSLPSDLFSILLLQVSMWGSDSFLVIGPSEPIVAMLGADTVLPCRVSPAMSVENMELRWFRSQFSEAVYVYQDGMEQTGEQLVDFKGRAELVKDYIAEGRVAVRIHSLRISDNGMYKCFFKKGSDYEEAILELKVIGLGSAPHIFMVGPEDEGIRLTCTGKGWFPQPEVQWKDAKGEKLPSLSEDETQDDDGLFQIEASLIVRDSSKREVFCSMKNPFFGQEQEATISIPEPFFPRTSPWKVAFAVTFLILGIFVGAVMFLAWKEQQEKKRVREAMEEKEKESKAKESLEKELVRRKELYQQDWRKAKLYADWRKEQFEEVAVTLDPDTAHPNLILSESGKRVSSIENVPQNCDAPTHQGQGESETIFSVLGQNSFTTGRHYWEVEVKTGTEVGPGTRWALGVCSDTVKREGWFVESTEKNFWVIIYKDGEIRTLTSRPQTLSLRQHSHRIGVFLDWEAGDVSFYNMVDGSHIYSFAEVTFCGILHPYFSLQGPGTSITICLASDCTENCPDSSPKTSLTHLRSCDMDVPQEANSLLPL</sequence>
<keyword evidence="10" id="KW-0393">Immunoglobulin domain</keyword>
<comment type="similarity">
    <text evidence="2">Belongs to the immunoglobulin superfamily. BTN/MOG family.</text>
</comment>
<keyword evidence="11" id="KW-0175">Coiled coil</keyword>
<keyword evidence="6" id="KW-0863">Zinc-finger</keyword>
<feature type="chain" id="PRO_5010711516" evidence="13">
    <location>
        <begin position="29"/>
        <end position="545"/>
    </location>
</feature>
<evidence type="ECO:0000313" key="16">
    <source>
        <dbReference type="EMBL" id="SJX51221.1"/>
    </source>
</evidence>
<evidence type="ECO:0000256" key="8">
    <source>
        <dbReference type="ARBA" id="ARBA00022989"/>
    </source>
</evidence>
<feature type="domain" description="B30.2/SPRY" evidence="14">
    <location>
        <begin position="309"/>
        <end position="513"/>
    </location>
</feature>
<dbReference type="InterPro" id="IPR036179">
    <property type="entry name" value="Ig-like_dom_sf"/>
</dbReference>
<feature type="domain" description="Ig-like" evidence="15">
    <location>
        <begin position="148"/>
        <end position="234"/>
    </location>
</feature>
<dbReference type="SMART" id="SM00449">
    <property type="entry name" value="SPRY"/>
    <property type="match status" value="1"/>
</dbReference>
<dbReference type="FunFam" id="2.60.40.10:FF:000208">
    <property type="entry name" value="Butyrophilin subfamily 1 member A1"/>
    <property type="match status" value="1"/>
</dbReference>
<dbReference type="CDD" id="cd05713">
    <property type="entry name" value="IgV_MOG_like"/>
    <property type="match status" value="1"/>
</dbReference>
<keyword evidence="8 12" id="KW-1133">Transmembrane helix</keyword>
<feature type="domain" description="Ig-like" evidence="15">
    <location>
        <begin position="43"/>
        <end position="124"/>
    </location>
</feature>
<evidence type="ECO:0000256" key="11">
    <source>
        <dbReference type="SAM" id="Coils"/>
    </source>
</evidence>
<gene>
    <name evidence="16" type="primary">LOC525599</name>
</gene>
<keyword evidence="3 12" id="KW-0812">Transmembrane</keyword>
<dbReference type="Gene3D" id="2.60.120.920">
    <property type="match status" value="1"/>
</dbReference>
<dbReference type="InterPro" id="IPR050504">
    <property type="entry name" value="IgSF_BTN/MOG"/>
</dbReference>
<evidence type="ECO:0000256" key="5">
    <source>
        <dbReference type="ARBA" id="ARBA00022729"/>
    </source>
</evidence>
<keyword evidence="9 12" id="KW-0472">Membrane</keyword>
<evidence type="ECO:0000256" key="10">
    <source>
        <dbReference type="ARBA" id="ARBA00023319"/>
    </source>
</evidence>
<dbReference type="InterPro" id="IPR013106">
    <property type="entry name" value="Ig_V-set"/>
</dbReference>
<keyword evidence="7" id="KW-0862">Zinc</keyword>
<keyword evidence="5 13" id="KW-0732">Signal</keyword>
<dbReference type="KEGG" id="ecb:100060186"/>
<dbReference type="Pfam" id="PF22705">
    <property type="entry name" value="C2-set_3"/>
    <property type="match status" value="1"/>
</dbReference>
<dbReference type="InterPro" id="IPR003877">
    <property type="entry name" value="SPRY_dom"/>
</dbReference>
<evidence type="ECO:0000259" key="15">
    <source>
        <dbReference type="PROSITE" id="PS50835"/>
    </source>
</evidence>
<dbReference type="PANTHER" id="PTHR24100">
    <property type="entry name" value="BUTYROPHILIN"/>
    <property type="match status" value="1"/>
</dbReference>
<evidence type="ECO:0000259" key="14">
    <source>
        <dbReference type="PROSITE" id="PS50188"/>
    </source>
</evidence>
<dbReference type="Pfam" id="PF13765">
    <property type="entry name" value="PRY"/>
    <property type="match status" value="1"/>
</dbReference>
<keyword evidence="4" id="KW-0479">Metal-binding</keyword>